<dbReference type="EMBL" id="MZGW01000001">
    <property type="protein sequence ID" value="OPJ57208.1"/>
    <property type="molecule type" value="Genomic_DNA"/>
</dbReference>
<proteinExistence type="predicted"/>
<dbReference type="Proteomes" id="UP000190140">
    <property type="component" value="Unassembled WGS sequence"/>
</dbReference>
<dbReference type="EC" id="1.6.5.11" evidence="5"/>
<evidence type="ECO:0000313" key="5">
    <source>
        <dbReference type="EMBL" id="OPJ57208.1"/>
    </source>
</evidence>
<feature type="domain" description="4Fe-4S ferredoxin-type" evidence="4">
    <location>
        <begin position="33"/>
        <end position="62"/>
    </location>
</feature>
<dbReference type="PANTHER" id="PTHR43122:SF1">
    <property type="entry name" value="IRON-SULFUR-BINDING PROTEIN"/>
    <property type="match status" value="1"/>
</dbReference>
<comment type="caution">
    <text evidence="5">The sequence shown here is derived from an EMBL/GenBank/DDBJ whole genome shotgun (WGS) entry which is preliminary data.</text>
</comment>
<keyword evidence="5" id="KW-0560">Oxidoreductase</keyword>
<dbReference type="STRING" id="29349.CLOTH_04910"/>
<dbReference type="PROSITE" id="PS51379">
    <property type="entry name" value="4FE4S_FER_2"/>
    <property type="match status" value="2"/>
</dbReference>
<dbReference type="Pfam" id="PF12838">
    <property type="entry name" value="Fer4_7"/>
    <property type="match status" value="1"/>
</dbReference>
<dbReference type="GO" id="GO:0046872">
    <property type="term" value="F:metal ion binding"/>
    <property type="evidence" value="ECO:0007669"/>
    <property type="project" value="UniProtKB-KW"/>
</dbReference>
<keyword evidence="6" id="KW-1185">Reference proteome</keyword>
<feature type="domain" description="4Fe-4S ferredoxin-type" evidence="4">
    <location>
        <begin position="3"/>
        <end position="32"/>
    </location>
</feature>
<evidence type="ECO:0000259" key="4">
    <source>
        <dbReference type="PROSITE" id="PS51379"/>
    </source>
</evidence>
<protein>
    <submittedName>
        <fullName evidence="5">NAD(P)H-quinone oxidoreductase subunit I</fullName>
        <ecNumber evidence="5">1.6.5.11</ecNumber>
    </submittedName>
</protein>
<dbReference type="InterPro" id="IPR017896">
    <property type="entry name" value="4Fe4S_Fe-S-bd"/>
</dbReference>
<name>A0A1V4IB37_9FIRM</name>
<keyword evidence="3" id="KW-0411">Iron-sulfur</keyword>
<evidence type="ECO:0000256" key="3">
    <source>
        <dbReference type="ARBA" id="ARBA00023014"/>
    </source>
</evidence>
<evidence type="ECO:0000313" key="6">
    <source>
        <dbReference type="Proteomes" id="UP000190140"/>
    </source>
</evidence>
<dbReference type="GO" id="GO:0051536">
    <property type="term" value="F:iron-sulfur cluster binding"/>
    <property type="evidence" value="ECO:0007669"/>
    <property type="project" value="UniProtKB-KW"/>
</dbReference>
<evidence type="ECO:0000256" key="2">
    <source>
        <dbReference type="ARBA" id="ARBA00023004"/>
    </source>
</evidence>
<dbReference type="Gene3D" id="3.30.70.20">
    <property type="match status" value="1"/>
</dbReference>
<dbReference type="OrthoDB" id="9804603at2"/>
<sequence length="64" mass="7442">MKKNLIIKPEWCKGCKICVEFCPKNVLDIKEDKIYIADIEKCIACGLCELRCPDFAIYVENEEK</sequence>
<accession>A0A1V4IB37</accession>
<dbReference type="PROSITE" id="PS00198">
    <property type="entry name" value="4FE4S_FER_1"/>
    <property type="match status" value="1"/>
</dbReference>
<keyword evidence="2" id="KW-0408">Iron</keyword>
<keyword evidence="1" id="KW-0479">Metal-binding</keyword>
<evidence type="ECO:0000256" key="1">
    <source>
        <dbReference type="ARBA" id="ARBA00022723"/>
    </source>
</evidence>
<dbReference type="PANTHER" id="PTHR43122">
    <property type="entry name" value="FERREDOXIN SUBUNIT OF PYRUVATE:FLAVODOXIN OXIDOREDUCTASE-RELATED"/>
    <property type="match status" value="1"/>
</dbReference>
<gene>
    <name evidence="5" type="primary">ndhI_1</name>
    <name evidence="5" type="ORF">CLOTH_04910</name>
</gene>
<reference evidence="5 6" key="1">
    <citation type="submission" date="2017-03" db="EMBL/GenBank/DDBJ databases">
        <title>Genome sequence of Clostridium thermoalcaliphilum DSM 7309.</title>
        <authorList>
            <person name="Poehlein A."/>
            <person name="Daniel R."/>
        </authorList>
    </citation>
    <scope>NUCLEOTIDE SEQUENCE [LARGE SCALE GENOMIC DNA]</scope>
    <source>
        <strain evidence="5 6">DSM 7309</strain>
    </source>
</reference>
<dbReference type="InterPro" id="IPR017900">
    <property type="entry name" value="4Fe4S_Fe_S_CS"/>
</dbReference>
<dbReference type="GO" id="GO:0016491">
    <property type="term" value="F:oxidoreductase activity"/>
    <property type="evidence" value="ECO:0007669"/>
    <property type="project" value="UniProtKB-KW"/>
</dbReference>
<dbReference type="AlphaFoldDB" id="A0A1V4IB37"/>
<dbReference type="RefSeq" id="WP_079410876.1">
    <property type="nucleotide sequence ID" value="NZ_MZGW01000001.1"/>
</dbReference>
<organism evidence="5 6">
    <name type="scientific">Alkalithermobacter paradoxus</name>
    <dbReference type="NCBI Taxonomy" id="29349"/>
    <lineage>
        <taxon>Bacteria</taxon>
        <taxon>Bacillati</taxon>
        <taxon>Bacillota</taxon>
        <taxon>Clostridia</taxon>
        <taxon>Peptostreptococcales</taxon>
        <taxon>Tepidibacteraceae</taxon>
        <taxon>Alkalithermobacter</taxon>
    </lineage>
</organism>
<dbReference type="SUPFAM" id="SSF54862">
    <property type="entry name" value="4Fe-4S ferredoxins"/>
    <property type="match status" value="1"/>
</dbReference>